<dbReference type="GO" id="GO:0006355">
    <property type="term" value="P:regulation of DNA-templated transcription"/>
    <property type="evidence" value="ECO:0007669"/>
    <property type="project" value="InterPro"/>
</dbReference>
<dbReference type="Proteomes" id="UP000271700">
    <property type="component" value="Unassembled WGS sequence"/>
</dbReference>
<dbReference type="AlphaFoldDB" id="A0A497Z565"/>
<dbReference type="SMART" id="SM00448">
    <property type="entry name" value="REC"/>
    <property type="match status" value="1"/>
</dbReference>
<feature type="modified residue" description="4-aspartylphosphate" evidence="6">
    <location>
        <position position="56"/>
    </location>
</feature>
<feature type="domain" description="HTH luxR-type" evidence="7">
    <location>
        <begin position="137"/>
        <end position="205"/>
    </location>
</feature>
<proteinExistence type="predicted"/>
<dbReference type="RefSeq" id="WP_010443034.1">
    <property type="nucleotide sequence ID" value="NZ_AEYW01000022.1"/>
</dbReference>
<dbReference type="Pfam" id="PF00196">
    <property type="entry name" value="GerE"/>
    <property type="match status" value="1"/>
</dbReference>
<dbReference type="InterPro" id="IPR036388">
    <property type="entry name" value="WH-like_DNA-bd_sf"/>
</dbReference>
<accession>A0A497Z565</accession>
<keyword evidence="5" id="KW-0804">Transcription</keyword>
<dbReference type="CDD" id="cd06170">
    <property type="entry name" value="LuxR_C_like"/>
    <property type="match status" value="1"/>
</dbReference>
<dbReference type="GO" id="GO:0000156">
    <property type="term" value="F:phosphorelay response regulator activity"/>
    <property type="evidence" value="ECO:0007669"/>
    <property type="project" value="TreeGrafter"/>
</dbReference>
<dbReference type="Gene3D" id="1.10.10.10">
    <property type="entry name" value="Winged helix-like DNA-binding domain superfamily/Winged helix DNA-binding domain"/>
    <property type="match status" value="1"/>
</dbReference>
<evidence type="ECO:0000256" key="3">
    <source>
        <dbReference type="ARBA" id="ARBA00023015"/>
    </source>
</evidence>
<dbReference type="GO" id="GO:0000976">
    <property type="term" value="F:transcription cis-regulatory region binding"/>
    <property type="evidence" value="ECO:0007669"/>
    <property type="project" value="TreeGrafter"/>
</dbReference>
<evidence type="ECO:0000259" key="7">
    <source>
        <dbReference type="PROSITE" id="PS50043"/>
    </source>
</evidence>
<evidence type="ECO:0000313" key="9">
    <source>
        <dbReference type="EMBL" id="RLK03599.1"/>
    </source>
</evidence>
<dbReference type="STRING" id="981384.GCA_000192475_00659"/>
<dbReference type="EMBL" id="RCCT01000004">
    <property type="protein sequence ID" value="RLK03599.1"/>
    <property type="molecule type" value="Genomic_DNA"/>
</dbReference>
<sequence>MIFDPQVVYIVDDDEDVRIALSRSLSKRGMQVEHFPDAQAFLNQVHEDAKGCLILDYGMPGMDGLELQDHLNRRDSTLPVIFISGHGGIPESVRATKAGAIDFLEKPFDLQVLVERIQAAFELGTKLRAEKTRRRMLADKRRLLTEREEQVLQHILTHPSRTSSKEIATALGISPRTVEIHRGRIQQKVGVKTTIELYELFGQMH</sequence>
<organism evidence="9 10">
    <name type="scientific">Ruegeria conchae</name>
    <dbReference type="NCBI Taxonomy" id="981384"/>
    <lineage>
        <taxon>Bacteria</taxon>
        <taxon>Pseudomonadati</taxon>
        <taxon>Pseudomonadota</taxon>
        <taxon>Alphaproteobacteria</taxon>
        <taxon>Rhodobacterales</taxon>
        <taxon>Roseobacteraceae</taxon>
        <taxon>Ruegeria</taxon>
    </lineage>
</organism>
<keyword evidence="2" id="KW-0902">Two-component regulatory system</keyword>
<feature type="domain" description="Response regulatory" evidence="8">
    <location>
        <begin position="7"/>
        <end position="121"/>
    </location>
</feature>
<keyword evidence="4" id="KW-0238">DNA-binding</keyword>
<evidence type="ECO:0000256" key="4">
    <source>
        <dbReference type="ARBA" id="ARBA00023125"/>
    </source>
</evidence>
<dbReference type="Gene3D" id="3.40.50.2300">
    <property type="match status" value="1"/>
</dbReference>
<dbReference type="PANTHER" id="PTHR48111">
    <property type="entry name" value="REGULATOR OF RPOS"/>
    <property type="match status" value="1"/>
</dbReference>
<dbReference type="GO" id="GO:0005829">
    <property type="term" value="C:cytosol"/>
    <property type="evidence" value="ECO:0007669"/>
    <property type="project" value="TreeGrafter"/>
</dbReference>
<dbReference type="InterPro" id="IPR016032">
    <property type="entry name" value="Sig_transdc_resp-reg_C-effctor"/>
</dbReference>
<dbReference type="SUPFAM" id="SSF52172">
    <property type="entry name" value="CheY-like"/>
    <property type="match status" value="1"/>
</dbReference>
<evidence type="ECO:0000313" key="10">
    <source>
        <dbReference type="Proteomes" id="UP000271700"/>
    </source>
</evidence>
<keyword evidence="10" id="KW-1185">Reference proteome</keyword>
<dbReference type="Pfam" id="PF00072">
    <property type="entry name" value="Response_reg"/>
    <property type="match status" value="1"/>
</dbReference>
<evidence type="ECO:0000259" key="8">
    <source>
        <dbReference type="PROSITE" id="PS50110"/>
    </source>
</evidence>
<dbReference type="GO" id="GO:0032993">
    <property type="term" value="C:protein-DNA complex"/>
    <property type="evidence" value="ECO:0007669"/>
    <property type="project" value="TreeGrafter"/>
</dbReference>
<dbReference type="InterPro" id="IPR000792">
    <property type="entry name" value="Tscrpt_reg_LuxR_C"/>
</dbReference>
<name>A0A497Z565_9RHOB</name>
<reference evidence="9 10" key="1">
    <citation type="submission" date="2018-10" db="EMBL/GenBank/DDBJ databases">
        <title>Genomic Encyclopedia of Archaeal and Bacterial Type Strains, Phase II (KMG-II): from individual species to whole genera.</title>
        <authorList>
            <person name="Goeker M."/>
        </authorList>
    </citation>
    <scope>NUCLEOTIDE SEQUENCE [LARGE SCALE GENOMIC DNA]</scope>
    <source>
        <strain evidence="9 10">DSM 29317</strain>
    </source>
</reference>
<keyword evidence="1 6" id="KW-0597">Phosphoprotein</keyword>
<comment type="caution">
    <text evidence="9">The sequence shown here is derived from an EMBL/GenBank/DDBJ whole genome shotgun (WGS) entry which is preliminary data.</text>
</comment>
<dbReference type="PANTHER" id="PTHR48111:SF56">
    <property type="entry name" value="TETRATHIONATE RESPONSE REGULATORY PROTEIN TTRR"/>
    <property type="match status" value="1"/>
</dbReference>
<evidence type="ECO:0000256" key="2">
    <source>
        <dbReference type="ARBA" id="ARBA00023012"/>
    </source>
</evidence>
<dbReference type="InterPro" id="IPR001789">
    <property type="entry name" value="Sig_transdc_resp-reg_receiver"/>
</dbReference>
<dbReference type="FunFam" id="3.40.50.2300:FF:000018">
    <property type="entry name" value="DNA-binding transcriptional regulator NtrC"/>
    <property type="match status" value="1"/>
</dbReference>
<evidence type="ECO:0000256" key="6">
    <source>
        <dbReference type="PROSITE-ProRule" id="PRU00169"/>
    </source>
</evidence>
<dbReference type="SMART" id="SM00421">
    <property type="entry name" value="HTH_LUXR"/>
    <property type="match status" value="1"/>
</dbReference>
<keyword evidence="3" id="KW-0805">Transcription regulation</keyword>
<dbReference type="SUPFAM" id="SSF46894">
    <property type="entry name" value="C-terminal effector domain of the bipartite response regulators"/>
    <property type="match status" value="1"/>
</dbReference>
<gene>
    <name evidence="9" type="ORF">CLV75_2977</name>
</gene>
<dbReference type="CDD" id="cd17537">
    <property type="entry name" value="REC_FixJ"/>
    <property type="match status" value="1"/>
</dbReference>
<dbReference type="PROSITE" id="PS50110">
    <property type="entry name" value="RESPONSE_REGULATORY"/>
    <property type="match status" value="1"/>
</dbReference>
<evidence type="ECO:0000256" key="5">
    <source>
        <dbReference type="ARBA" id="ARBA00023163"/>
    </source>
</evidence>
<dbReference type="InterPro" id="IPR039420">
    <property type="entry name" value="WalR-like"/>
</dbReference>
<evidence type="ECO:0000256" key="1">
    <source>
        <dbReference type="ARBA" id="ARBA00022553"/>
    </source>
</evidence>
<protein>
    <submittedName>
        <fullName evidence="9">LuxR family two component transcriptional regulator</fullName>
    </submittedName>
</protein>
<dbReference type="InterPro" id="IPR011006">
    <property type="entry name" value="CheY-like_superfamily"/>
</dbReference>
<dbReference type="PROSITE" id="PS50043">
    <property type="entry name" value="HTH_LUXR_2"/>
    <property type="match status" value="1"/>
</dbReference>
<dbReference type="OrthoDB" id="9782655at2"/>